<dbReference type="PANTHER" id="PTHR12011">
    <property type="entry name" value="ADHESION G-PROTEIN COUPLED RECEPTOR"/>
    <property type="match status" value="1"/>
</dbReference>
<dbReference type="GO" id="GO:0008201">
    <property type="term" value="F:heparin binding"/>
    <property type="evidence" value="ECO:0007669"/>
    <property type="project" value="TreeGrafter"/>
</dbReference>
<dbReference type="GO" id="GO:0005886">
    <property type="term" value="C:plasma membrane"/>
    <property type="evidence" value="ECO:0007669"/>
    <property type="project" value="TreeGrafter"/>
</dbReference>
<feature type="transmembrane region" description="Helical" evidence="6">
    <location>
        <begin position="158"/>
        <end position="180"/>
    </location>
</feature>
<dbReference type="GO" id="GO:0004930">
    <property type="term" value="F:G protein-coupled receptor activity"/>
    <property type="evidence" value="ECO:0007669"/>
    <property type="project" value="InterPro"/>
</dbReference>
<dbReference type="GO" id="GO:0007189">
    <property type="term" value="P:adenylate cyclase-activating G protein-coupled receptor signaling pathway"/>
    <property type="evidence" value="ECO:0007669"/>
    <property type="project" value="TreeGrafter"/>
</dbReference>
<feature type="transmembrane region" description="Helical" evidence="6">
    <location>
        <begin position="218"/>
        <end position="237"/>
    </location>
</feature>
<keyword evidence="3 6" id="KW-1133">Transmembrane helix</keyword>
<evidence type="ECO:0000259" key="8">
    <source>
        <dbReference type="PROSITE" id="PS50261"/>
    </source>
</evidence>
<dbReference type="PRINTS" id="PR00249">
    <property type="entry name" value="GPCRSECRETIN"/>
</dbReference>
<feature type="transmembrane region" description="Helical" evidence="6">
    <location>
        <begin position="280"/>
        <end position="303"/>
    </location>
</feature>
<feature type="transmembrane region" description="Helical" evidence="6">
    <location>
        <begin position="249"/>
        <end position="274"/>
    </location>
</feature>
<proteinExistence type="predicted"/>
<dbReference type="PROSITE" id="PS50221">
    <property type="entry name" value="GAIN_B"/>
    <property type="match status" value="1"/>
</dbReference>
<dbReference type="AlphaFoldDB" id="A0A8C5S8X5"/>
<evidence type="ECO:0000313" key="10">
    <source>
        <dbReference type="Proteomes" id="UP000694406"/>
    </source>
</evidence>
<evidence type="ECO:0000256" key="3">
    <source>
        <dbReference type="ARBA" id="ARBA00022989"/>
    </source>
</evidence>
<keyword evidence="5" id="KW-1015">Disulfide bond</keyword>
<feature type="transmembrane region" description="Helical" evidence="6">
    <location>
        <begin position="89"/>
        <end position="112"/>
    </location>
</feature>
<dbReference type="GeneTree" id="ENSGT00940000160843"/>
<evidence type="ECO:0000256" key="5">
    <source>
        <dbReference type="ARBA" id="ARBA00023157"/>
    </source>
</evidence>
<dbReference type="Pfam" id="PF00002">
    <property type="entry name" value="7tm_2"/>
    <property type="match status" value="1"/>
</dbReference>
<feature type="transmembrane region" description="Helical" evidence="6">
    <location>
        <begin position="124"/>
        <end position="146"/>
    </location>
</feature>
<evidence type="ECO:0000256" key="1">
    <source>
        <dbReference type="ARBA" id="ARBA00004141"/>
    </source>
</evidence>
<protein>
    <recommendedName>
        <fullName evidence="11">Adhesion G protein-coupled receptor G1</fullName>
    </recommendedName>
</protein>
<dbReference type="GO" id="GO:0007166">
    <property type="term" value="P:cell surface receptor signaling pathway"/>
    <property type="evidence" value="ECO:0007669"/>
    <property type="project" value="InterPro"/>
</dbReference>
<reference evidence="9" key="2">
    <citation type="submission" date="2025-09" db="UniProtKB">
        <authorList>
            <consortium name="Ensembl"/>
        </authorList>
    </citation>
    <scope>IDENTIFICATION</scope>
</reference>
<evidence type="ECO:0000256" key="6">
    <source>
        <dbReference type="SAM" id="Phobius"/>
    </source>
</evidence>
<feature type="transmembrane region" description="Helical" evidence="6">
    <location>
        <begin position="55"/>
        <end position="77"/>
    </location>
</feature>
<evidence type="ECO:0008006" key="11">
    <source>
        <dbReference type="Google" id="ProtNLM"/>
    </source>
</evidence>
<dbReference type="SMART" id="SM00303">
    <property type="entry name" value="GPS"/>
    <property type="match status" value="1"/>
</dbReference>
<keyword evidence="10" id="KW-1185">Reference proteome</keyword>
<dbReference type="Ensembl" id="ENSLLTT00000014508.1">
    <property type="protein sequence ID" value="ENSLLTP00000013963.1"/>
    <property type="gene ID" value="ENSLLTG00000010713.1"/>
</dbReference>
<dbReference type="Gene3D" id="1.20.1070.10">
    <property type="entry name" value="Rhodopsin 7-helix transmembrane proteins"/>
    <property type="match status" value="1"/>
</dbReference>
<organism evidence="9 10">
    <name type="scientific">Laticauda laticaudata</name>
    <name type="common">Blue-ringed sea krait</name>
    <name type="synonym">Blue-lipped sea krait</name>
    <dbReference type="NCBI Taxonomy" id="8630"/>
    <lineage>
        <taxon>Eukaryota</taxon>
        <taxon>Metazoa</taxon>
        <taxon>Chordata</taxon>
        <taxon>Craniata</taxon>
        <taxon>Vertebrata</taxon>
        <taxon>Euteleostomi</taxon>
        <taxon>Lepidosauria</taxon>
        <taxon>Squamata</taxon>
        <taxon>Bifurcata</taxon>
        <taxon>Unidentata</taxon>
        <taxon>Episquamata</taxon>
        <taxon>Toxicofera</taxon>
        <taxon>Serpentes</taxon>
        <taxon>Colubroidea</taxon>
        <taxon>Elapidae</taxon>
        <taxon>Laticaudinae</taxon>
        <taxon>Laticauda</taxon>
    </lineage>
</organism>
<dbReference type="InterPro" id="IPR017981">
    <property type="entry name" value="GPCR_2-like_7TM"/>
</dbReference>
<accession>A0A8C5S8X5</accession>
<dbReference type="PANTHER" id="PTHR12011:SF318">
    <property type="entry name" value="ADHESION G-PROTEIN COUPLED RECEPTOR G1"/>
    <property type="match status" value="1"/>
</dbReference>
<dbReference type="Proteomes" id="UP000694406">
    <property type="component" value="Unplaced"/>
</dbReference>
<feature type="domain" description="GAIN-B" evidence="7">
    <location>
        <begin position="1"/>
        <end position="45"/>
    </location>
</feature>
<evidence type="ECO:0000313" key="9">
    <source>
        <dbReference type="Ensembl" id="ENSLLTP00000013963.1"/>
    </source>
</evidence>
<evidence type="ECO:0000256" key="2">
    <source>
        <dbReference type="ARBA" id="ARBA00022692"/>
    </source>
</evidence>
<dbReference type="InterPro" id="IPR000832">
    <property type="entry name" value="GPCR_2_secretin-like"/>
</dbReference>
<keyword evidence="4 6" id="KW-0472">Membrane</keyword>
<feature type="domain" description="G-protein coupled receptors family 2 profile 2" evidence="8">
    <location>
        <begin position="53"/>
        <end position="305"/>
    </location>
</feature>
<comment type="subcellular location">
    <subcellularLocation>
        <location evidence="1">Membrane</location>
        <topology evidence="1">Multi-pass membrane protein</topology>
    </subcellularLocation>
</comment>
<reference evidence="9" key="1">
    <citation type="submission" date="2025-08" db="UniProtKB">
        <authorList>
            <consortium name="Ensembl"/>
        </authorList>
    </citation>
    <scope>IDENTIFICATION</scope>
</reference>
<dbReference type="PROSITE" id="PS50261">
    <property type="entry name" value="G_PROTEIN_RECEP_F2_4"/>
    <property type="match status" value="1"/>
</dbReference>
<sequence>MGAKRGDIGKWNTSGCEVKHRENETTCLCDHLTFFAVLMLPSSEIDQIHKNSLTIISYVGCIISALASLITIVFLCLRKKQKKHIVYVHMNLLWAIFLLDVSFLIMMLQASTKEDMACKARGTFLHFGMLACLTWMAIEGYSLYRLVIQVFNSYMKCLLVKLSLIGWGLPILIVCLIFGIDQSYYGPSSLKVYMSPDQYHTEIICWITKKEINNFLNLGYLSLVLFFNSIILVTMVYEIRRLKHQKHHWGYVVMLLGLSCVLGIPWGLAFFALASGTFKLVAVYLFTIINSLQGFLIFLWYLAKVLQSCRSNSMQCMTSNSLKLESSSTSI</sequence>
<dbReference type="InterPro" id="IPR000203">
    <property type="entry name" value="GPS"/>
</dbReference>
<name>A0A8C5S8X5_LATLA</name>
<evidence type="ECO:0000256" key="4">
    <source>
        <dbReference type="ARBA" id="ARBA00023136"/>
    </source>
</evidence>
<keyword evidence="2 6" id="KW-0812">Transmembrane</keyword>
<evidence type="ECO:0000259" key="7">
    <source>
        <dbReference type="PROSITE" id="PS50221"/>
    </source>
</evidence>
<dbReference type="InterPro" id="IPR057244">
    <property type="entry name" value="GAIN_B"/>
</dbReference>
<dbReference type="Pfam" id="PF01825">
    <property type="entry name" value="GPS"/>
    <property type="match status" value="1"/>
</dbReference>